<dbReference type="EMBL" id="JARJCM010000280">
    <property type="protein sequence ID" value="KAJ7019900.1"/>
    <property type="molecule type" value="Genomic_DNA"/>
</dbReference>
<reference evidence="1" key="1">
    <citation type="submission" date="2023-03" db="EMBL/GenBank/DDBJ databases">
        <title>Massive genome expansion in bonnet fungi (Mycena s.s.) driven by repeated elements and novel gene families across ecological guilds.</title>
        <authorList>
            <consortium name="Lawrence Berkeley National Laboratory"/>
            <person name="Harder C.B."/>
            <person name="Miyauchi S."/>
            <person name="Viragh M."/>
            <person name="Kuo A."/>
            <person name="Thoen E."/>
            <person name="Andreopoulos B."/>
            <person name="Lu D."/>
            <person name="Skrede I."/>
            <person name="Drula E."/>
            <person name="Henrissat B."/>
            <person name="Morin E."/>
            <person name="Kohler A."/>
            <person name="Barry K."/>
            <person name="LaButti K."/>
            <person name="Morin E."/>
            <person name="Salamov A."/>
            <person name="Lipzen A."/>
            <person name="Mereny Z."/>
            <person name="Hegedus B."/>
            <person name="Baldrian P."/>
            <person name="Stursova M."/>
            <person name="Weitz H."/>
            <person name="Taylor A."/>
            <person name="Grigoriev I.V."/>
            <person name="Nagy L.G."/>
            <person name="Martin F."/>
            <person name="Kauserud H."/>
        </authorList>
    </citation>
    <scope>NUCLEOTIDE SEQUENCE</scope>
    <source>
        <strain evidence="1">CBHHK200</strain>
    </source>
</reference>
<evidence type="ECO:0000313" key="2">
    <source>
        <dbReference type="Proteomes" id="UP001218188"/>
    </source>
</evidence>
<feature type="non-terminal residue" evidence="1">
    <location>
        <position position="1"/>
    </location>
</feature>
<sequence length="200" mass="22741">QGVKVYPNTDIDSLTVPHTSASRANIQTRLRQDREERLQYASPSKDIFCRTAAYLSALRKLGCSRPLVEETLFSESDEEQKKTLEIYRDQVRRGHRPKHDACEGRIVFQYNHRGHPTISCEHYDRITSRDHFHDDSVGSATGTYDIAYIKAVLTDNEEEVAQIEDAAFSLGYGPLVECTTVTNASSQRAICRRSQFLSQI</sequence>
<name>A0AAD6S4Q0_9AGAR</name>
<evidence type="ECO:0000313" key="1">
    <source>
        <dbReference type="EMBL" id="KAJ7019900.1"/>
    </source>
</evidence>
<comment type="caution">
    <text evidence="1">The sequence shown here is derived from an EMBL/GenBank/DDBJ whole genome shotgun (WGS) entry which is preliminary data.</text>
</comment>
<accession>A0AAD6S4Q0</accession>
<protein>
    <submittedName>
        <fullName evidence="1">Uncharacterized protein</fullName>
    </submittedName>
</protein>
<gene>
    <name evidence="1" type="ORF">C8F04DRAFT_1197252</name>
</gene>
<proteinExistence type="predicted"/>
<keyword evidence="2" id="KW-1185">Reference proteome</keyword>
<organism evidence="1 2">
    <name type="scientific">Mycena alexandri</name>
    <dbReference type="NCBI Taxonomy" id="1745969"/>
    <lineage>
        <taxon>Eukaryota</taxon>
        <taxon>Fungi</taxon>
        <taxon>Dikarya</taxon>
        <taxon>Basidiomycota</taxon>
        <taxon>Agaricomycotina</taxon>
        <taxon>Agaricomycetes</taxon>
        <taxon>Agaricomycetidae</taxon>
        <taxon>Agaricales</taxon>
        <taxon>Marasmiineae</taxon>
        <taxon>Mycenaceae</taxon>
        <taxon>Mycena</taxon>
    </lineage>
</organism>
<dbReference type="Proteomes" id="UP001218188">
    <property type="component" value="Unassembled WGS sequence"/>
</dbReference>
<dbReference type="AlphaFoldDB" id="A0AAD6S4Q0"/>